<accession>A0A8K0SBT6</accession>
<gene>
    <name evidence="2" type="ORF">BKA59DRAFT_26348</name>
</gene>
<protein>
    <recommendedName>
        <fullName evidence="4">Secreted protein</fullName>
    </recommendedName>
</protein>
<feature type="chain" id="PRO_5035458532" description="Secreted protein" evidence="1">
    <location>
        <begin position="28"/>
        <end position="131"/>
    </location>
</feature>
<evidence type="ECO:0000313" key="3">
    <source>
        <dbReference type="Proteomes" id="UP000813427"/>
    </source>
</evidence>
<dbReference type="Proteomes" id="UP000813427">
    <property type="component" value="Unassembled WGS sequence"/>
</dbReference>
<organism evidence="2 3">
    <name type="scientific">Fusarium tricinctum</name>
    <dbReference type="NCBI Taxonomy" id="61284"/>
    <lineage>
        <taxon>Eukaryota</taxon>
        <taxon>Fungi</taxon>
        <taxon>Dikarya</taxon>
        <taxon>Ascomycota</taxon>
        <taxon>Pezizomycotina</taxon>
        <taxon>Sordariomycetes</taxon>
        <taxon>Hypocreomycetidae</taxon>
        <taxon>Hypocreales</taxon>
        <taxon>Nectriaceae</taxon>
        <taxon>Fusarium</taxon>
        <taxon>Fusarium tricinctum species complex</taxon>
    </lineage>
</organism>
<comment type="caution">
    <text evidence="2">The sequence shown here is derived from an EMBL/GenBank/DDBJ whole genome shotgun (WGS) entry which is preliminary data.</text>
</comment>
<sequence>MLVSPFPRPFLFVLVLALLDRGRFVPAGHECRQTRYHKYEFQTLQWRRYVISWAYIWLWPEESCNAPHCGQTATQFPGIRYRQNLIFGGSLQKQGLDRFAPKAPSTIILDPRYACTLMQRGGVNTVTSLPR</sequence>
<keyword evidence="3" id="KW-1185">Reference proteome</keyword>
<evidence type="ECO:0000256" key="1">
    <source>
        <dbReference type="SAM" id="SignalP"/>
    </source>
</evidence>
<name>A0A8K0SBT6_9HYPO</name>
<dbReference type="EMBL" id="JAGPXF010000001">
    <property type="protein sequence ID" value="KAH7262416.1"/>
    <property type="molecule type" value="Genomic_DNA"/>
</dbReference>
<dbReference type="AlphaFoldDB" id="A0A8K0SBT6"/>
<evidence type="ECO:0000313" key="2">
    <source>
        <dbReference type="EMBL" id="KAH7262416.1"/>
    </source>
</evidence>
<proteinExistence type="predicted"/>
<evidence type="ECO:0008006" key="4">
    <source>
        <dbReference type="Google" id="ProtNLM"/>
    </source>
</evidence>
<keyword evidence="1" id="KW-0732">Signal</keyword>
<feature type="signal peptide" evidence="1">
    <location>
        <begin position="1"/>
        <end position="27"/>
    </location>
</feature>
<reference evidence="2" key="1">
    <citation type="journal article" date="2021" name="Nat. Commun.">
        <title>Genetic determinants of endophytism in the Arabidopsis root mycobiome.</title>
        <authorList>
            <person name="Mesny F."/>
            <person name="Miyauchi S."/>
            <person name="Thiergart T."/>
            <person name="Pickel B."/>
            <person name="Atanasova L."/>
            <person name="Karlsson M."/>
            <person name="Huettel B."/>
            <person name="Barry K.W."/>
            <person name="Haridas S."/>
            <person name="Chen C."/>
            <person name="Bauer D."/>
            <person name="Andreopoulos W."/>
            <person name="Pangilinan J."/>
            <person name="LaButti K."/>
            <person name="Riley R."/>
            <person name="Lipzen A."/>
            <person name="Clum A."/>
            <person name="Drula E."/>
            <person name="Henrissat B."/>
            <person name="Kohler A."/>
            <person name="Grigoriev I.V."/>
            <person name="Martin F.M."/>
            <person name="Hacquard S."/>
        </authorList>
    </citation>
    <scope>NUCLEOTIDE SEQUENCE</scope>
    <source>
        <strain evidence="2">MPI-SDFR-AT-0068</strain>
    </source>
</reference>